<keyword evidence="1" id="KW-0808">Transferase</keyword>
<dbReference type="KEGG" id="aue:C5O00_03665"/>
<dbReference type="OrthoDB" id="977000at2"/>
<keyword evidence="4" id="KW-0802">TPR repeat</keyword>
<dbReference type="Pfam" id="PF13424">
    <property type="entry name" value="TPR_12"/>
    <property type="match status" value="1"/>
</dbReference>
<dbReference type="AlphaFoldDB" id="A0A2S0HUK2"/>
<sequence length="640" mass="72713">MSRFLFALFVCCSVQLYGQDVDSLQLVIKSTDDLVAKADAYKSILNKLRSTDSIGFKQYLAEGLTFAREQNDKETEFTLARIDCRRLYGNGEYRKMIAKVDSLLPLAKIHGLKQIQIDLLNYSGNAYSNLSDYTNAAVQFIEYLSIATQLPDNTREVAMANNNIGMAFLNMKRFDQAIEYLNRSLEGQQDFESAFKAHTYWNLGICYMEQKQYEKALGIFELGVEEANRKGDGYAAAGNQLCIGSIYVRQDRFEEGIEAYETAYNMSTRANLEPYKLIEALNGLIYANNQLTRPEEAKKYITLADSITNHHNLSDLRNREFLLFKASNLLLLGKPQEADLVFNRYSKAVDSLHNEENLRIIQEKETEFRTKEKEQQLVLQQSKLDFQQLLNLLLGIGALVLVLVGFLIYRQQRLKIKHHKQEQELQEALQTVETNRKLEEQRERIAKELHDNIGSQLTYLASAAHNIGAGMRLVSEEVTQNKLEELSDFSQEAISDLRDTIWVMNRSAITWEDLSERIRYLAHKVSNTTGILVNVNTEGQDKTPLNPSQTMDIYRIIQESVNNAVKHSRANQIDIVLKIDVEALVEIKDNGIGFNTAEVTTSSDGLRNMKARAGKLGAELTLNSDKNGTLVSLKIPELPI</sequence>
<dbReference type="InterPro" id="IPR036890">
    <property type="entry name" value="HATPase_C_sf"/>
</dbReference>
<gene>
    <name evidence="8" type="ORF">C5O00_03665</name>
</gene>
<dbReference type="PANTHER" id="PTHR24421">
    <property type="entry name" value="NITRATE/NITRITE SENSOR PROTEIN NARX-RELATED"/>
    <property type="match status" value="1"/>
</dbReference>
<dbReference type="Pfam" id="PF07730">
    <property type="entry name" value="HisKA_3"/>
    <property type="match status" value="1"/>
</dbReference>
<evidence type="ECO:0000256" key="2">
    <source>
        <dbReference type="ARBA" id="ARBA00022777"/>
    </source>
</evidence>
<dbReference type="PROSITE" id="PS50005">
    <property type="entry name" value="TPR"/>
    <property type="match status" value="2"/>
</dbReference>
<dbReference type="InterPro" id="IPR003594">
    <property type="entry name" value="HATPase_dom"/>
</dbReference>
<dbReference type="InterPro" id="IPR011712">
    <property type="entry name" value="Sig_transdc_His_kin_sub3_dim/P"/>
</dbReference>
<dbReference type="SMART" id="SM00387">
    <property type="entry name" value="HATPase_c"/>
    <property type="match status" value="1"/>
</dbReference>
<evidence type="ECO:0000256" key="4">
    <source>
        <dbReference type="PROSITE-ProRule" id="PRU00339"/>
    </source>
</evidence>
<dbReference type="InterPro" id="IPR050482">
    <property type="entry name" value="Sensor_HK_TwoCompSys"/>
</dbReference>
<dbReference type="Gene3D" id="1.20.5.1930">
    <property type="match status" value="1"/>
</dbReference>
<dbReference type="RefSeq" id="WP_105215043.1">
    <property type="nucleotide sequence ID" value="NZ_CP027062.1"/>
</dbReference>
<keyword evidence="6" id="KW-1133">Transmembrane helix</keyword>
<feature type="repeat" description="TPR" evidence="4">
    <location>
        <begin position="197"/>
        <end position="230"/>
    </location>
</feature>
<feature type="coiled-coil region" evidence="5">
    <location>
        <begin position="411"/>
        <end position="442"/>
    </location>
</feature>
<reference evidence="8 9" key="1">
    <citation type="submission" date="2018-02" db="EMBL/GenBank/DDBJ databases">
        <title>Genomic analysis of the strain RR4-38 isolated from a seawater recirculating aquaculture system.</title>
        <authorList>
            <person name="Kim Y.-S."/>
            <person name="Jang Y.H."/>
            <person name="Kim K.-H."/>
        </authorList>
    </citation>
    <scope>NUCLEOTIDE SEQUENCE [LARGE SCALE GENOMIC DNA]</scope>
    <source>
        <strain evidence="8 9">RR4-38</strain>
    </source>
</reference>
<keyword evidence="3" id="KW-0902">Two-component regulatory system</keyword>
<organism evidence="8 9">
    <name type="scientific">Pukyongia salina</name>
    <dbReference type="NCBI Taxonomy" id="2094025"/>
    <lineage>
        <taxon>Bacteria</taxon>
        <taxon>Pseudomonadati</taxon>
        <taxon>Bacteroidota</taxon>
        <taxon>Flavobacteriia</taxon>
        <taxon>Flavobacteriales</taxon>
        <taxon>Flavobacteriaceae</taxon>
        <taxon>Pukyongia</taxon>
    </lineage>
</organism>
<keyword evidence="5" id="KW-0175">Coiled coil</keyword>
<protein>
    <recommendedName>
        <fullName evidence="7">Histidine kinase/HSP90-like ATPase domain-containing protein</fullName>
    </recommendedName>
</protein>
<keyword evidence="2" id="KW-0418">Kinase</keyword>
<dbReference type="Pfam" id="PF02518">
    <property type="entry name" value="HATPase_c"/>
    <property type="match status" value="1"/>
</dbReference>
<evidence type="ECO:0000256" key="1">
    <source>
        <dbReference type="ARBA" id="ARBA00022679"/>
    </source>
</evidence>
<dbReference type="CDD" id="cd16917">
    <property type="entry name" value="HATPase_UhpB-NarQ-NarX-like"/>
    <property type="match status" value="1"/>
</dbReference>
<feature type="transmembrane region" description="Helical" evidence="6">
    <location>
        <begin position="389"/>
        <end position="409"/>
    </location>
</feature>
<accession>A0A2S0HUK2</accession>
<dbReference type="GO" id="GO:0016020">
    <property type="term" value="C:membrane"/>
    <property type="evidence" value="ECO:0007669"/>
    <property type="project" value="InterPro"/>
</dbReference>
<dbReference type="SUPFAM" id="SSF55874">
    <property type="entry name" value="ATPase domain of HSP90 chaperone/DNA topoisomerase II/histidine kinase"/>
    <property type="match status" value="1"/>
</dbReference>
<keyword evidence="9" id="KW-1185">Reference proteome</keyword>
<name>A0A2S0HUK2_9FLAO</name>
<dbReference type="GO" id="GO:0046983">
    <property type="term" value="F:protein dimerization activity"/>
    <property type="evidence" value="ECO:0007669"/>
    <property type="project" value="InterPro"/>
</dbReference>
<dbReference type="SUPFAM" id="SSF48452">
    <property type="entry name" value="TPR-like"/>
    <property type="match status" value="1"/>
</dbReference>
<dbReference type="InterPro" id="IPR019734">
    <property type="entry name" value="TPR_rpt"/>
</dbReference>
<evidence type="ECO:0000256" key="6">
    <source>
        <dbReference type="SAM" id="Phobius"/>
    </source>
</evidence>
<dbReference type="InterPro" id="IPR011990">
    <property type="entry name" value="TPR-like_helical_dom_sf"/>
</dbReference>
<evidence type="ECO:0000313" key="9">
    <source>
        <dbReference type="Proteomes" id="UP000238442"/>
    </source>
</evidence>
<dbReference type="Gene3D" id="1.25.40.10">
    <property type="entry name" value="Tetratricopeptide repeat domain"/>
    <property type="match status" value="2"/>
</dbReference>
<dbReference type="Gene3D" id="3.30.565.10">
    <property type="entry name" value="Histidine kinase-like ATPase, C-terminal domain"/>
    <property type="match status" value="1"/>
</dbReference>
<evidence type="ECO:0000259" key="7">
    <source>
        <dbReference type="SMART" id="SM00387"/>
    </source>
</evidence>
<dbReference type="EMBL" id="CP027062">
    <property type="protein sequence ID" value="AVI50310.1"/>
    <property type="molecule type" value="Genomic_DNA"/>
</dbReference>
<dbReference type="Proteomes" id="UP000238442">
    <property type="component" value="Chromosome"/>
</dbReference>
<keyword evidence="6" id="KW-0472">Membrane</keyword>
<keyword evidence="6" id="KW-0812">Transmembrane</keyword>
<evidence type="ECO:0000313" key="8">
    <source>
        <dbReference type="EMBL" id="AVI50310.1"/>
    </source>
</evidence>
<proteinExistence type="predicted"/>
<dbReference type="GO" id="GO:0000155">
    <property type="term" value="F:phosphorelay sensor kinase activity"/>
    <property type="evidence" value="ECO:0007669"/>
    <property type="project" value="InterPro"/>
</dbReference>
<feature type="repeat" description="TPR" evidence="4">
    <location>
        <begin position="158"/>
        <end position="191"/>
    </location>
</feature>
<evidence type="ECO:0000256" key="3">
    <source>
        <dbReference type="ARBA" id="ARBA00023012"/>
    </source>
</evidence>
<evidence type="ECO:0000256" key="5">
    <source>
        <dbReference type="SAM" id="Coils"/>
    </source>
</evidence>
<feature type="domain" description="Histidine kinase/HSP90-like ATPase" evidence="7">
    <location>
        <begin position="548"/>
        <end position="639"/>
    </location>
</feature>
<dbReference type="SMART" id="SM00028">
    <property type="entry name" value="TPR"/>
    <property type="match status" value="4"/>
</dbReference>